<comment type="subcellular location">
    <subcellularLocation>
        <location evidence="1">Membrane</location>
        <topology evidence="1">Multi-pass membrane protein</topology>
    </subcellularLocation>
</comment>
<dbReference type="InterPro" id="IPR023380">
    <property type="entry name" value="DsbB-like_sf"/>
</dbReference>
<feature type="transmembrane region" description="Helical" evidence="5">
    <location>
        <begin position="62"/>
        <end position="81"/>
    </location>
</feature>
<keyword evidence="3 5" id="KW-1133">Transmembrane helix</keyword>
<feature type="transmembrane region" description="Helical" evidence="5">
    <location>
        <begin position="88"/>
        <end position="107"/>
    </location>
</feature>
<evidence type="ECO:0000256" key="5">
    <source>
        <dbReference type="SAM" id="Phobius"/>
    </source>
</evidence>
<dbReference type="Proteomes" id="UP001058553">
    <property type="component" value="Chromosome"/>
</dbReference>
<evidence type="ECO:0000313" key="7">
    <source>
        <dbReference type="Proteomes" id="UP001058553"/>
    </source>
</evidence>
<dbReference type="Pfam" id="PF02600">
    <property type="entry name" value="DsbB"/>
    <property type="match status" value="1"/>
</dbReference>
<dbReference type="Gene3D" id="1.20.1550.10">
    <property type="entry name" value="DsbB-like"/>
    <property type="match status" value="1"/>
</dbReference>
<sequence>MVEISCHRCASSFVLEVTMQSSVKKDFSRPLNMIMLIPVIVALLCAFYFQLRFYDLPCPLCLLQRAALLLTGTGLLFNLYFGNRKLHYGMVIIGALALAAVATRHVFLHITPGDTGYGLPFLGIHLYTWSLILAVAIIIGVAVTLMITPDAATAPVVIKSFTQRFLMIIYALILVANLSSTVLQCGGGQCDDNPTYYQLLK</sequence>
<dbReference type="InterPro" id="IPR003752">
    <property type="entry name" value="DiS_bond_form_DsbB/BdbC"/>
</dbReference>
<accession>A0ABY5X811</accession>
<evidence type="ECO:0000256" key="3">
    <source>
        <dbReference type="ARBA" id="ARBA00022989"/>
    </source>
</evidence>
<gene>
    <name evidence="6" type="ORF">NYP84_16415</name>
</gene>
<keyword evidence="7" id="KW-1185">Reference proteome</keyword>
<protein>
    <submittedName>
        <fullName evidence="6">Disulfide bond formation protein B</fullName>
    </submittedName>
</protein>
<evidence type="ECO:0000256" key="4">
    <source>
        <dbReference type="ARBA" id="ARBA00023136"/>
    </source>
</evidence>
<dbReference type="EMBL" id="CP103445">
    <property type="protein sequence ID" value="UWS33154.1"/>
    <property type="molecule type" value="Genomic_DNA"/>
</dbReference>
<proteinExistence type="predicted"/>
<evidence type="ECO:0000256" key="2">
    <source>
        <dbReference type="ARBA" id="ARBA00022692"/>
    </source>
</evidence>
<organism evidence="6 7">
    <name type="scientific">Erwinia pyrifoliae</name>
    <dbReference type="NCBI Taxonomy" id="79967"/>
    <lineage>
        <taxon>Bacteria</taxon>
        <taxon>Pseudomonadati</taxon>
        <taxon>Pseudomonadota</taxon>
        <taxon>Gammaproteobacteria</taxon>
        <taxon>Enterobacterales</taxon>
        <taxon>Erwiniaceae</taxon>
        <taxon>Erwinia</taxon>
    </lineage>
</organism>
<feature type="transmembrane region" description="Helical" evidence="5">
    <location>
        <begin position="165"/>
        <end position="183"/>
    </location>
</feature>
<keyword evidence="4 5" id="KW-0472">Membrane</keyword>
<evidence type="ECO:0000256" key="1">
    <source>
        <dbReference type="ARBA" id="ARBA00004141"/>
    </source>
</evidence>
<name>A0ABY5X811_ERWPY</name>
<keyword evidence="2 5" id="KW-0812">Transmembrane</keyword>
<feature type="transmembrane region" description="Helical" evidence="5">
    <location>
        <begin position="127"/>
        <end position="145"/>
    </location>
</feature>
<dbReference type="SUPFAM" id="SSF158442">
    <property type="entry name" value="DsbB-like"/>
    <property type="match status" value="1"/>
</dbReference>
<feature type="transmembrane region" description="Helical" evidence="5">
    <location>
        <begin position="31"/>
        <end position="50"/>
    </location>
</feature>
<reference evidence="6" key="1">
    <citation type="submission" date="2022-07" db="EMBL/GenBank/DDBJ databases">
        <title>Genetic diversity of Erwinia pyrifoliae.</title>
        <authorList>
            <person name="Park D.S."/>
            <person name="Ham H."/>
        </authorList>
    </citation>
    <scope>NUCLEOTIDE SEQUENCE</scope>
    <source>
        <strain evidence="6">CP201486</strain>
    </source>
</reference>
<evidence type="ECO:0000313" key="6">
    <source>
        <dbReference type="EMBL" id="UWS33154.1"/>
    </source>
</evidence>